<dbReference type="Gene3D" id="3.40.50.300">
    <property type="entry name" value="P-loop containing nucleotide triphosphate hydrolases"/>
    <property type="match status" value="1"/>
</dbReference>
<dbReference type="AlphaFoldDB" id="A0A934MM49"/>
<evidence type="ECO:0000256" key="1">
    <source>
        <dbReference type="SAM" id="MobiDB-lite"/>
    </source>
</evidence>
<name>A0A934MM49_9HYPH</name>
<evidence type="ECO:0000313" key="3">
    <source>
        <dbReference type="Proteomes" id="UP000609531"/>
    </source>
</evidence>
<proteinExistence type="predicted"/>
<sequence length="356" mass="39408">MSVVDEGTLPADGVRIADDITPTPDDDGPDASTRRPRETPFHITRNVPEGAPGVMAGDRPLTLVVLGNARGGTTMTAGVAQFFGVEFGNRVDDRAEDVEINAVVHGMRRGLAVWRLPAARRAFSRILAERRARWRQFGFKCPSIAPVLGTLAPRIPDAAYVLVIRNPLTTAFSAERYRGTGWLRSFFFASAVQALYMRFVARTDRPVFVFSYEGALQKPEAFIDAFEAFLGVETPRDIRRQIFAYVDPAAGYRATRRYRGSIDKITSRRMHGWAADLVEPQRPLTIEIRIGDIVLATVKADDERPDVAAAGHHPTGACGFNVTFEWELSERDMAAVRLHVPEAKRDVALWSEEGVG</sequence>
<comment type="caution">
    <text evidence="2">The sequence shown here is derived from an EMBL/GenBank/DDBJ whole genome shotgun (WGS) entry which is preliminary data.</text>
</comment>
<protein>
    <recommendedName>
        <fullName evidence="4">Sulfotransferase family protein</fullName>
    </recommendedName>
</protein>
<dbReference type="SUPFAM" id="SSF52540">
    <property type="entry name" value="P-loop containing nucleoside triphosphate hydrolases"/>
    <property type="match status" value="1"/>
</dbReference>
<gene>
    <name evidence="2" type="ORF">JCR33_14705</name>
</gene>
<dbReference type="Proteomes" id="UP000609531">
    <property type="component" value="Unassembled WGS sequence"/>
</dbReference>
<dbReference type="RefSeq" id="WP_198882845.1">
    <property type="nucleotide sequence ID" value="NZ_JAEKJA010000011.1"/>
</dbReference>
<accession>A0A934MM49</accession>
<evidence type="ECO:0000313" key="2">
    <source>
        <dbReference type="EMBL" id="MBJ3776954.1"/>
    </source>
</evidence>
<keyword evidence="3" id="KW-1185">Reference proteome</keyword>
<reference evidence="2" key="1">
    <citation type="submission" date="2020-12" db="EMBL/GenBank/DDBJ databases">
        <title>Bacterial taxonomy.</title>
        <authorList>
            <person name="Pan X."/>
        </authorList>
    </citation>
    <scope>NUCLEOTIDE SEQUENCE</scope>
    <source>
        <strain evidence="2">B2012</strain>
    </source>
</reference>
<evidence type="ECO:0008006" key="4">
    <source>
        <dbReference type="Google" id="ProtNLM"/>
    </source>
</evidence>
<feature type="region of interest" description="Disordered" evidence="1">
    <location>
        <begin position="1"/>
        <end position="39"/>
    </location>
</feature>
<dbReference type="InterPro" id="IPR027417">
    <property type="entry name" value="P-loop_NTPase"/>
</dbReference>
<dbReference type="EMBL" id="JAEKJA010000011">
    <property type="protein sequence ID" value="MBJ3776954.1"/>
    <property type="molecule type" value="Genomic_DNA"/>
</dbReference>
<organism evidence="2 3">
    <name type="scientific">Acuticoccus mangrovi</name>
    <dbReference type="NCBI Taxonomy" id="2796142"/>
    <lineage>
        <taxon>Bacteria</taxon>
        <taxon>Pseudomonadati</taxon>
        <taxon>Pseudomonadota</taxon>
        <taxon>Alphaproteobacteria</taxon>
        <taxon>Hyphomicrobiales</taxon>
        <taxon>Amorphaceae</taxon>
        <taxon>Acuticoccus</taxon>
    </lineage>
</organism>